<keyword evidence="1" id="KW-0472">Membrane</keyword>
<reference evidence="3" key="1">
    <citation type="submission" date="2020-03" db="EMBL/GenBank/DDBJ databases">
        <title>A mixture of massive structural variations and highly conserved coding sequences in Ustilaginoidea virens genome.</title>
        <authorList>
            <person name="Zhang K."/>
            <person name="Zhao Z."/>
            <person name="Zhang Z."/>
            <person name="Li Y."/>
            <person name="Hsiang T."/>
            <person name="Sun W."/>
        </authorList>
    </citation>
    <scope>NUCLEOTIDE SEQUENCE</scope>
    <source>
        <strain evidence="3">UV-8b</strain>
    </source>
</reference>
<proteinExistence type="predicted"/>
<evidence type="ECO:0000313" key="4">
    <source>
        <dbReference type="Proteomes" id="UP000027002"/>
    </source>
</evidence>
<keyword evidence="1" id="KW-1133">Transmembrane helix</keyword>
<feature type="transmembrane region" description="Helical" evidence="1">
    <location>
        <begin position="291"/>
        <end position="314"/>
    </location>
</feature>
<protein>
    <submittedName>
        <fullName evidence="3">Uncharacterized protein</fullName>
    </submittedName>
</protein>
<dbReference type="RefSeq" id="XP_042993683.1">
    <property type="nucleotide sequence ID" value="XM_043137749.1"/>
</dbReference>
<name>A0A8E5HIE7_USTVR</name>
<keyword evidence="1" id="KW-0812">Transmembrane</keyword>
<evidence type="ECO:0000256" key="2">
    <source>
        <dbReference type="SAM" id="SignalP"/>
    </source>
</evidence>
<keyword evidence="2" id="KW-0732">Signal</keyword>
<feature type="signal peptide" evidence="2">
    <location>
        <begin position="1"/>
        <end position="19"/>
    </location>
</feature>
<dbReference type="AlphaFoldDB" id="A0A8E5HIE7"/>
<keyword evidence="4" id="KW-1185">Reference proteome</keyword>
<evidence type="ECO:0000313" key="3">
    <source>
        <dbReference type="EMBL" id="QUC16010.1"/>
    </source>
</evidence>
<dbReference type="Proteomes" id="UP000027002">
    <property type="component" value="Chromosome 1"/>
</dbReference>
<dbReference type="GeneID" id="66061029"/>
<sequence>MRPFSLAAMAACLVNKVSARGSYVPEKPILRAKDVLERPYSDILHHSWTAAEPALGARAVVLNTSDRRADGVKVNENGTLDYAAWDAATDAACTEVLMALPRSSSPSGSCACYNLPLLDTKTGWFEAELRLYRISEPRAAFADISLENVKVGLRYAGASVSSISTQQLVAVGRAHNQARVMAPRAVRDARPQLVHSYLLAGKIDKAKMSDNMTMAQLEKVLIPTLALTANNSAGTLVSTNLSLNEAAFLTGIFSRSVVVSDFSAAESAVAAQLDALRTGTVAFVLPGVQVMIFPIGAVITSVWLLVGLAVYGLGTYERMAYADMYKRRLAAEAARRTA</sequence>
<gene>
    <name evidence="3" type="ORF">UV8b_00251</name>
</gene>
<dbReference type="KEGG" id="uvi:66061029"/>
<evidence type="ECO:0000256" key="1">
    <source>
        <dbReference type="SAM" id="Phobius"/>
    </source>
</evidence>
<dbReference type="EMBL" id="CP072753">
    <property type="protein sequence ID" value="QUC16010.1"/>
    <property type="molecule type" value="Genomic_DNA"/>
</dbReference>
<accession>A0A8E5HIE7</accession>
<organism evidence="3 4">
    <name type="scientific">Ustilaginoidea virens</name>
    <name type="common">Rice false smut fungus</name>
    <name type="synonym">Villosiclava virens</name>
    <dbReference type="NCBI Taxonomy" id="1159556"/>
    <lineage>
        <taxon>Eukaryota</taxon>
        <taxon>Fungi</taxon>
        <taxon>Dikarya</taxon>
        <taxon>Ascomycota</taxon>
        <taxon>Pezizomycotina</taxon>
        <taxon>Sordariomycetes</taxon>
        <taxon>Hypocreomycetidae</taxon>
        <taxon>Hypocreales</taxon>
        <taxon>Clavicipitaceae</taxon>
        <taxon>Ustilaginoidea</taxon>
    </lineage>
</organism>
<dbReference type="OrthoDB" id="2596908at2759"/>
<feature type="chain" id="PRO_5034467899" evidence="2">
    <location>
        <begin position="20"/>
        <end position="338"/>
    </location>
</feature>